<dbReference type="Pfam" id="PF13417">
    <property type="entry name" value="GST_N_3"/>
    <property type="match status" value="1"/>
</dbReference>
<evidence type="ECO:0008006" key="4">
    <source>
        <dbReference type="Google" id="ProtNLM"/>
    </source>
</evidence>
<dbReference type="PROSITE" id="PS50405">
    <property type="entry name" value="GST_CTER"/>
    <property type="match status" value="1"/>
</dbReference>
<dbReference type="SUPFAM" id="SSF47616">
    <property type="entry name" value="GST C-terminal domain-like"/>
    <property type="match status" value="1"/>
</dbReference>
<dbReference type="SFLD" id="SFLDG00358">
    <property type="entry name" value="Main_(cytGST)"/>
    <property type="match status" value="1"/>
</dbReference>
<reference evidence="3" key="1">
    <citation type="submission" date="2018-06" db="EMBL/GenBank/DDBJ databases">
        <authorList>
            <person name="Zhirakovskaya E."/>
        </authorList>
    </citation>
    <scope>NUCLEOTIDE SEQUENCE</scope>
</reference>
<evidence type="ECO:0000313" key="3">
    <source>
        <dbReference type="EMBL" id="VAV93298.1"/>
    </source>
</evidence>
<dbReference type="CDD" id="cd00570">
    <property type="entry name" value="GST_N_family"/>
    <property type="match status" value="1"/>
</dbReference>
<evidence type="ECO:0000259" key="2">
    <source>
        <dbReference type="PROSITE" id="PS50405"/>
    </source>
</evidence>
<evidence type="ECO:0000259" key="1">
    <source>
        <dbReference type="PROSITE" id="PS50404"/>
    </source>
</evidence>
<protein>
    <recommendedName>
        <fullName evidence="4">Glutathione S-transferase</fullName>
    </recommendedName>
</protein>
<dbReference type="PANTHER" id="PTHR44051">
    <property type="entry name" value="GLUTATHIONE S-TRANSFERASE-RELATED"/>
    <property type="match status" value="1"/>
</dbReference>
<dbReference type="PANTHER" id="PTHR44051:SF8">
    <property type="entry name" value="GLUTATHIONE S-TRANSFERASE GSTA"/>
    <property type="match status" value="1"/>
</dbReference>
<dbReference type="Pfam" id="PF00043">
    <property type="entry name" value="GST_C"/>
    <property type="match status" value="1"/>
</dbReference>
<dbReference type="AlphaFoldDB" id="A0A3B0RYG0"/>
<dbReference type="InterPro" id="IPR036282">
    <property type="entry name" value="Glutathione-S-Trfase_C_sf"/>
</dbReference>
<dbReference type="EMBL" id="UOEJ01000044">
    <property type="protein sequence ID" value="VAV93298.1"/>
    <property type="molecule type" value="Genomic_DNA"/>
</dbReference>
<dbReference type="SFLD" id="SFLDS00019">
    <property type="entry name" value="Glutathione_Transferase_(cytos"/>
    <property type="match status" value="1"/>
</dbReference>
<dbReference type="SUPFAM" id="SSF52833">
    <property type="entry name" value="Thioredoxin-like"/>
    <property type="match status" value="1"/>
</dbReference>
<accession>A0A3B0RYG0</accession>
<dbReference type="InterPro" id="IPR040079">
    <property type="entry name" value="Glutathione_S-Trfase"/>
</dbReference>
<sequence length="211" mass="24625">MELYYHPLSTYSQKVLIACYEKGIAFSRHIINLAVAAERKKYNKIYPIGKLPLLITDQDHMIPESSIIIEYIDRTRSKAPRLIPKDTDEARQVRFRDRMHDLYLNDPTVTILSEGLKPENQRNPALINKSRKTLDVIYEFLNHELKGHTWSNGEDFTMADCAAAPALFYAQRVHSFNKYPTIRAYFSRLMGRPSYQKVIREAEPLMKKFLS</sequence>
<name>A0A3B0RYG0_9ZZZZ</name>
<dbReference type="InterPro" id="IPR036249">
    <property type="entry name" value="Thioredoxin-like_sf"/>
</dbReference>
<dbReference type="InterPro" id="IPR004045">
    <property type="entry name" value="Glutathione_S-Trfase_N"/>
</dbReference>
<gene>
    <name evidence="3" type="ORF">MNBD_ALPHA01-192</name>
</gene>
<organism evidence="3">
    <name type="scientific">hydrothermal vent metagenome</name>
    <dbReference type="NCBI Taxonomy" id="652676"/>
    <lineage>
        <taxon>unclassified sequences</taxon>
        <taxon>metagenomes</taxon>
        <taxon>ecological metagenomes</taxon>
    </lineage>
</organism>
<dbReference type="PROSITE" id="PS50404">
    <property type="entry name" value="GST_NTER"/>
    <property type="match status" value="1"/>
</dbReference>
<proteinExistence type="predicted"/>
<feature type="domain" description="GST C-terminal" evidence="2">
    <location>
        <begin position="86"/>
        <end position="209"/>
    </location>
</feature>
<dbReference type="Gene3D" id="3.40.30.10">
    <property type="entry name" value="Glutaredoxin"/>
    <property type="match status" value="1"/>
</dbReference>
<dbReference type="Gene3D" id="1.20.1050.10">
    <property type="match status" value="1"/>
</dbReference>
<feature type="domain" description="GST N-terminal" evidence="1">
    <location>
        <begin position="1"/>
        <end position="80"/>
    </location>
</feature>
<dbReference type="InterPro" id="IPR010987">
    <property type="entry name" value="Glutathione-S-Trfase_C-like"/>
</dbReference>
<dbReference type="InterPro" id="IPR004046">
    <property type="entry name" value="GST_C"/>
</dbReference>
<dbReference type="CDD" id="cd00299">
    <property type="entry name" value="GST_C_family"/>
    <property type="match status" value="1"/>
</dbReference>